<dbReference type="EMBL" id="MDJD01000014">
    <property type="protein sequence ID" value="OEK08990.1"/>
    <property type="molecule type" value="Genomic_DNA"/>
</dbReference>
<proteinExistence type="predicted"/>
<evidence type="ECO:0000313" key="2">
    <source>
        <dbReference type="Proteomes" id="UP000095713"/>
    </source>
</evidence>
<keyword evidence="2" id="KW-1185">Reference proteome</keyword>
<dbReference type="STRING" id="1849968.A8C32_13920"/>
<dbReference type="OrthoDB" id="1093345at2"/>
<dbReference type="PROSITE" id="PS51257">
    <property type="entry name" value="PROKAR_LIPOPROTEIN"/>
    <property type="match status" value="1"/>
</dbReference>
<gene>
    <name evidence="1" type="ORF">A8C32_13920</name>
</gene>
<protein>
    <submittedName>
        <fullName evidence="1">Ribonuclease HII</fullName>
    </submittedName>
</protein>
<name>A0A1E5TCB5_9FLAO</name>
<dbReference type="AlphaFoldDB" id="A0A1E5TCB5"/>
<evidence type="ECO:0000313" key="1">
    <source>
        <dbReference type="EMBL" id="OEK08990.1"/>
    </source>
</evidence>
<dbReference type="Proteomes" id="UP000095713">
    <property type="component" value="Unassembled WGS sequence"/>
</dbReference>
<dbReference type="RefSeq" id="WP_069829245.1">
    <property type="nucleotide sequence ID" value="NZ_MDJD01000014.1"/>
</dbReference>
<accession>A0A1E5TCB5</accession>
<sequence length="811" mass="92143">MRFICFFLLCVLTYSCSNNKAKSPKLINFIPDNTSVILKTANLEGLKSSLNNSDFLQKISEVNSYSSIKNKLVPFTRLNSKNDILICFSKNSKDSLDCSLITKYHKELLRTDSLSNYTEETLTLKNKTITKSTINNSHFYSTIIDSIFIVSSSKNVIENSFSNIVSDTELEKIYNTTNNDKTLSVILKPNNTFLKSFFIEDSLSLKSFTNYIVTDVDISQNNIFINGITKATDSTKSLINIFKNTIPQENQVQNITPSNSDGFMSFTSNDFKTIETNLIKYNSQDSITITSPLFNDITEIGVIYEDKNRAIVLNSIDLIATKDALAGEQNVIDTYREIKIYDYSQPSLFSKTFYPLISFDKANKYCLIDNFFVFANTIELLQNIIASYQNKTTLDNKTYFEDIKENLNDASSLMLITDYKTLNSILNKNSQEDYNYKLKGYTASAIQFIYDTNFAHVNGIIKKNKTKVSQNSVSEILNIKLDTDLLNGPQLVTNHITKEKEIVVQDVNNNLYLISNEGKIIWKKQVEGAVIGAIKQIDIYKNGRLQLAFTTPNNIYIIDRKGNNVSPFPKQFNSEITQPLAVFDYDKNKKYRLLVTQGKNVLMFDTKGAVVTGFKFKSADNNIICQPKHFRIGSKDYISFKTKNKLYILDRVGKTRVKPKTSNTYSNQPIFLYNNTFTTTTLNGSLVSVDSKGNVSTKNLNLSKKHNITATNKTLIAQSENKLSIKSKTIELDYGNYSNTQLFYINNKIYVSITDLQSHKIYLYDSQAKSLKNNFPVFGNSAIDLDNIDKDKNIEFVTKGENNSIIIYQIN</sequence>
<reference evidence="1 2" key="1">
    <citation type="submission" date="2016-05" db="EMBL/GenBank/DDBJ databases">
        <title>Draft Genome Sequence of Algibacter sp. Strain SK-16 Isolated from the Surface Water of Aburatsubo Inlet.</title>
        <authorList>
            <person name="Wong S.-K."/>
            <person name="Yoshizawa S."/>
            <person name="Nakajima Y."/>
            <person name="Ogura Y."/>
            <person name="Tetsuya H."/>
            <person name="Hamasaki K."/>
        </authorList>
    </citation>
    <scope>NUCLEOTIDE SEQUENCE [LARGE SCALE GENOMIC DNA]</scope>
    <source>
        <strain evidence="1 2">SK-16</strain>
    </source>
</reference>
<dbReference type="SUPFAM" id="SSF69322">
    <property type="entry name" value="Tricorn protease domain 2"/>
    <property type="match status" value="1"/>
</dbReference>
<comment type="caution">
    <text evidence="1">The sequence shown here is derived from an EMBL/GenBank/DDBJ whole genome shotgun (WGS) entry which is preliminary data.</text>
</comment>
<organism evidence="1 2">
    <name type="scientific">Flavivirga aquatica</name>
    <dbReference type="NCBI Taxonomy" id="1849968"/>
    <lineage>
        <taxon>Bacteria</taxon>
        <taxon>Pseudomonadati</taxon>
        <taxon>Bacteroidota</taxon>
        <taxon>Flavobacteriia</taxon>
        <taxon>Flavobacteriales</taxon>
        <taxon>Flavobacteriaceae</taxon>
        <taxon>Flavivirga</taxon>
    </lineage>
</organism>